<keyword evidence="1" id="KW-0472">Membrane</keyword>
<dbReference type="VEuPathDB" id="FungiDB:SAPIO_CDS4661"/>
<dbReference type="HOGENOM" id="CLU_080240_0_0_1"/>
<name>A0A084G805_PSEDA</name>
<sequence>MISVAGAIAAQVGISALSLEAVEQAHWTASAFFVASLVLGILSVYASFIVQQELNGLLSTVEVADWCSRPLTPVEVLRGAYAVSSHPAFQVSGDNPIESKIQTVVPTRGLTVDMSQLLKREASALAAIRIASPAGFLGLSLNAFIIGLGVYLGCIYTDDLIPQNGKGGSLGILIFFLIAAAIGTFTYSFPGLLKASETKSGKGTSESRQHLEQITEAINRYDREHPVQNPIPNVAT</sequence>
<feature type="transmembrane region" description="Helical" evidence="1">
    <location>
        <begin position="124"/>
        <end position="152"/>
    </location>
</feature>
<feature type="transmembrane region" description="Helical" evidence="1">
    <location>
        <begin position="31"/>
        <end position="50"/>
    </location>
</feature>
<keyword evidence="1" id="KW-0812">Transmembrane</keyword>
<evidence type="ECO:0000313" key="3">
    <source>
        <dbReference type="Proteomes" id="UP000028545"/>
    </source>
</evidence>
<dbReference type="GeneID" id="27723733"/>
<keyword evidence="3" id="KW-1185">Reference proteome</keyword>
<accession>A0A084G805</accession>
<dbReference type="KEGG" id="sapo:SAPIO_CDS4661"/>
<gene>
    <name evidence="2" type="ORF">SAPIO_CDS4661</name>
</gene>
<comment type="caution">
    <text evidence="2">The sequence shown here is derived from an EMBL/GenBank/DDBJ whole genome shotgun (WGS) entry which is preliminary data.</text>
</comment>
<dbReference type="RefSeq" id="XP_016643266.1">
    <property type="nucleotide sequence ID" value="XM_016787157.1"/>
</dbReference>
<keyword evidence="1" id="KW-1133">Transmembrane helix</keyword>
<organism evidence="2 3">
    <name type="scientific">Pseudallescheria apiosperma</name>
    <name type="common">Scedosporium apiospermum</name>
    <dbReference type="NCBI Taxonomy" id="563466"/>
    <lineage>
        <taxon>Eukaryota</taxon>
        <taxon>Fungi</taxon>
        <taxon>Dikarya</taxon>
        <taxon>Ascomycota</taxon>
        <taxon>Pezizomycotina</taxon>
        <taxon>Sordariomycetes</taxon>
        <taxon>Hypocreomycetidae</taxon>
        <taxon>Microascales</taxon>
        <taxon>Microascaceae</taxon>
        <taxon>Scedosporium</taxon>
    </lineage>
</organism>
<evidence type="ECO:0000256" key="1">
    <source>
        <dbReference type="SAM" id="Phobius"/>
    </source>
</evidence>
<dbReference type="OrthoDB" id="4941332at2759"/>
<dbReference type="Proteomes" id="UP000028545">
    <property type="component" value="Unassembled WGS sequence"/>
</dbReference>
<feature type="transmembrane region" description="Helical" evidence="1">
    <location>
        <begin position="172"/>
        <end position="193"/>
    </location>
</feature>
<proteinExistence type="predicted"/>
<evidence type="ECO:0000313" key="2">
    <source>
        <dbReference type="EMBL" id="KEZ43467.1"/>
    </source>
</evidence>
<dbReference type="OMA" id="PATACAY"/>
<dbReference type="EMBL" id="JOWA01000093">
    <property type="protein sequence ID" value="KEZ43467.1"/>
    <property type="molecule type" value="Genomic_DNA"/>
</dbReference>
<dbReference type="AlphaFoldDB" id="A0A084G805"/>
<protein>
    <submittedName>
        <fullName evidence="2">Uncharacterized protein</fullName>
    </submittedName>
</protein>
<reference evidence="2 3" key="1">
    <citation type="journal article" date="2014" name="Genome Announc.">
        <title>Draft genome sequence of the pathogenic fungus Scedosporium apiospermum.</title>
        <authorList>
            <person name="Vandeputte P."/>
            <person name="Ghamrawi S."/>
            <person name="Rechenmann M."/>
            <person name="Iltis A."/>
            <person name="Giraud S."/>
            <person name="Fleury M."/>
            <person name="Thornton C."/>
            <person name="Delhaes L."/>
            <person name="Meyer W."/>
            <person name="Papon N."/>
            <person name="Bouchara J.P."/>
        </authorList>
    </citation>
    <scope>NUCLEOTIDE SEQUENCE [LARGE SCALE GENOMIC DNA]</scope>
    <source>
        <strain evidence="2 3">IHEM 14462</strain>
    </source>
</reference>